<dbReference type="EMBL" id="CAJOBC010051547">
    <property type="protein sequence ID" value="CAF4179520.1"/>
    <property type="molecule type" value="Genomic_DNA"/>
</dbReference>
<gene>
    <name evidence="1" type="ORF">GPM918_LOCUS29812</name>
    <name evidence="2" type="ORF">SRO942_LOCUS30404</name>
</gene>
<evidence type="ECO:0000313" key="2">
    <source>
        <dbReference type="EMBL" id="CAF4179520.1"/>
    </source>
</evidence>
<dbReference type="AlphaFoldDB" id="A0A815FSQ2"/>
<organism evidence="1 3">
    <name type="scientific">Didymodactylos carnosus</name>
    <dbReference type="NCBI Taxonomy" id="1234261"/>
    <lineage>
        <taxon>Eukaryota</taxon>
        <taxon>Metazoa</taxon>
        <taxon>Spiralia</taxon>
        <taxon>Gnathifera</taxon>
        <taxon>Rotifera</taxon>
        <taxon>Eurotatoria</taxon>
        <taxon>Bdelloidea</taxon>
        <taxon>Philodinida</taxon>
        <taxon>Philodinidae</taxon>
        <taxon>Didymodactylos</taxon>
    </lineage>
</organism>
<comment type="caution">
    <text evidence="1">The sequence shown here is derived from an EMBL/GenBank/DDBJ whole genome shotgun (WGS) entry which is preliminary data.</text>
</comment>
<name>A0A815FSQ2_9BILA</name>
<proteinExistence type="predicted"/>
<sequence length="210" mass="24563">MDGLRWEKLISQSLPLLSKFNLVIVNANFTLPLDIGINHSIAGFLTEFWLKKNWHFTCDYSPNNTTLFLYSLPYNSKWLFPAVNNYETVPSTTSLIDAYNKVEEISIKLTNFNLDTKRRYHNVSTISLIDEDDSRCLSIIDDLGKVVVWKNVRRLNFFLKNHDLFDLLKYTHNITSLELDVEYFRNIPTNNRLSYIKELDLINGTLKMNS</sequence>
<evidence type="ECO:0000313" key="3">
    <source>
        <dbReference type="Proteomes" id="UP000663829"/>
    </source>
</evidence>
<dbReference type="Proteomes" id="UP000663829">
    <property type="component" value="Unassembled WGS sequence"/>
</dbReference>
<dbReference type="OrthoDB" id="10042269at2759"/>
<protein>
    <submittedName>
        <fullName evidence="1">Uncharacterized protein</fullName>
    </submittedName>
</protein>
<keyword evidence="3" id="KW-1185">Reference proteome</keyword>
<reference evidence="1" key="1">
    <citation type="submission" date="2021-02" db="EMBL/GenBank/DDBJ databases">
        <authorList>
            <person name="Nowell W R."/>
        </authorList>
    </citation>
    <scope>NUCLEOTIDE SEQUENCE</scope>
</reference>
<evidence type="ECO:0000313" key="1">
    <source>
        <dbReference type="EMBL" id="CAF1328191.1"/>
    </source>
</evidence>
<dbReference type="Proteomes" id="UP000681722">
    <property type="component" value="Unassembled WGS sequence"/>
</dbReference>
<accession>A0A815FSQ2</accession>
<dbReference type="EMBL" id="CAJNOQ010013757">
    <property type="protein sequence ID" value="CAF1328191.1"/>
    <property type="molecule type" value="Genomic_DNA"/>
</dbReference>